<evidence type="ECO:0000313" key="2">
    <source>
        <dbReference type="Proteomes" id="UP000799428"/>
    </source>
</evidence>
<dbReference type="Proteomes" id="UP000799428">
    <property type="component" value="Unassembled WGS sequence"/>
</dbReference>
<gene>
    <name evidence="1" type="ORF">K504DRAFT_340913</name>
</gene>
<feature type="non-terminal residue" evidence="1">
    <location>
        <position position="1"/>
    </location>
</feature>
<protein>
    <recommendedName>
        <fullName evidence="3">25S rRNA (Uridine(2843)-N(3))-methyltransferase</fullName>
    </recommendedName>
</protein>
<accession>A0A6G1KLY6</accession>
<reference evidence="1" key="1">
    <citation type="journal article" date="2020" name="Stud. Mycol.">
        <title>101 Dothideomycetes genomes: a test case for predicting lifestyles and emergence of pathogens.</title>
        <authorList>
            <person name="Haridas S."/>
            <person name="Albert R."/>
            <person name="Binder M."/>
            <person name="Bloem J."/>
            <person name="Labutti K."/>
            <person name="Salamov A."/>
            <person name="Andreopoulos B."/>
            <person name="Baker S."/>
            <person name="Barry K."/>
            <person name="Bills G."/>
            <person name="Bluhm B."/>
            <person name="Cannon C."/>
            <person name="Castanera R."/>
            <person name="Culley D."/>
            <person name="Daum C."/>
            <person name="Ezra D."/>
            <person name="Gonzalez J."/>
            <person name="Henrissat B."/>
            <person name="Kuo A."/>
            <person name="Liang C."/>
            <person name="Lipzen A."/>
            <person name="Lutzoni F."/>
            <person name="Magnuson J."/>
            <person name="Mondo S."/>
            <person name="Nolan M."/>
            <person name="Ohm R."/>
            <person name="Pangilinan J."/>
            <person name="Park H.-J."/>
            <person name="Ramirez L."/>
            <person name="Alfaro M."/>
            <person name="Sun H."/>
            <person name="Tritt A."/>
            <person name="Yoshinaga Y."/>
            <person name="Zwiers L.-H."/>
            <person name="Turgeon B."/>
            <person name="Goodwin S."/>
            <person name="Spatafora J."/>
            <person name="Crous P."/>
            <person name="Grigoriev I."/>
        </authorList>
    </citation>
    <scope>NUCLEOTIDE SEQUENCE</scope>
    <source>
        <strain evidence="1">CBS 279.74</strain>
    </source>
</reference>
<dbReference type="InterPro" id="IPR021463">
    <property type="entry name" value="Methyltransf_34"/>
</dbReference>
<name>A0A6G1KLY6_9PLEO</name>
<sequence length="343" mass="38058">LPVELQQLLLNIFRDTFPASKEFEGLKPVLEEIKNALVRKDFDTAFGSSRYLEAYSVRWSPSRALAYANLLIYLSLEVIGDEEWISNLKASDRTPKDAAKIVCFGGGAADLVAFAGLLRHLRPEAAGRPEAAVKVRPTIMNLHLVDRADWSSVVSSISSNVSTPPILSKYASPAVRLSNASLLANRALGVSFTKANILESNTDDLRTVIGHNSVLLTLMFTLNDLYLASIPKTTGFLLKLTVAAPKNTLLLVVDTPGAFTEVAKDPADDNTEEHVNEPKRYPMHWLMDKVLLDKGVKKEEGIEGVAKWEKIMSDDSRVNKLEEGLRYPVLENSKFQVHLFRRL</sequence>
<evidence type="ECO:0000313" key="1">
    <source>
        <dbReference type="EMBL" id="KAF2713643.1"/>
    </source>
</evidence>
<dbReference type="Pfam" id="PF11312">
    <property type="entry name" value="Methyltransf_34"/>
    <property type="match status" value="1"/>
</dbReference>
<keyword evidence="2" id="KW-1185">Reference proteome</keyword>
<feature type="non-terminal residue" evidence="1">
    <location>
        <position position="343"/>
    </location>
</feature>
<dbReference type="AlphaFoldDB" id="A0A6G1KLY6"/>
<dbReference type="EMBL" id="MU005765">
    <property type="protein sequence ID" value="KAF2713643.1"/>
    <property type="molecule type" value="Genomic_DNA"/>
</dbReference>
<evidence type="ECO:0008006" key="3">
    <source>
        <dbReference type="Google" id="ProtNLM"/>
    </source>
</evidence>
<organism evidence="1 2">
    <name type="scientific">Pleomassaria siparia CBS 279.74</name>
    <dbReference type="NCBI Taxonomy" id="1314801"/>
    <lineage>
        <taxon>Eukaryota</taxon>
        <taxon>Fungi</taxon>
        <taxon>Dikarya</taxon>
        <taxon>Ascomycota</taxon>
        <taxon>Pezizomycotina</taxon>
        <taxon>Dothideomycetes</taxon>
        <taxon>Pleosporomycetidae</taxon>
        <taxon>Pleosporales</taxon>
        <taxon>Pleomassariaceae</taxon>
        <taxon>Pleomassaria</taxon>
    </lineage>
</organism>
<proteinExistence type="predicted"/>
<dbReference type="OrthoDB" id="6419443at2759"/>